<dbReference type="Proteomes" id="UP000218160">
    <property type="component" value="Chromosome 1"/>
</dbReference>
<gene>
    <name evidence="1" type="ORF">BTN50_0076</name>
</gene>
<name>A0A291B6J4_9GAMM</name>
<dbReference type="EMBL" id="CP020660">
    <property type="protein sequence ID" value="ATF08620.1"/>
    <property type="molecule type" value="Genomic_DNA"/>
</dbReference>
<proteinExistence type="predicted"/>
<dbReference type="KEGG" id="elux:BTN50_0076"/>
<protein>
    <recommendedName>
        <fullName evidence="3">Mobile element protein</fullName>
    </recommendedName>
</protein>
<keyword evidence="2" id="KW-1185">Reference proteome</keyword>
<organism evidence="1 2">
    <name type="scientific">Candidatus Enterovibrio altilux</name>
    <dbReference type="NCBI Taxonomy" id="1927128"/>
    <lineage>
        <taxon>Bacteria</taxon>
        <taxon>Pseudomonadati</taxon>
        <taxon>Pseudomonadota</taxon>
        <taxon>Gammaproteobacteria</taxon>
        <taxon>Vibrionales</taxon>
        <taxon>Vibrionaceae</taxon>
        <taxon>Enterovibrio</taxon>
    </lineage>
</organism>
<evidence type="ECO:0000313" key="2">
    <source>
        <dbReference type="Proteomes" id="UP000218160"/>
    </source>
</evidence>
<sequence length="51" mass="5428">MVLIENGESGASTVDTNMHGVVAAELSVSNVTDGEVLPKLFKQPRCKINEV</sequence>
<evidence type="ECO:0008006" key="3">
    <source>
        <dbReference type="Google" id="ProtNLM"/>
    </source>
</evidence>
<reference evidence="2" key="1">
    <citation type="submission" date="2017-04" db="EMBL/GenBank/DDBJ databases">
        <title>Genome evolution of the luminous symbionts of deep sea anglerfish.</title>
        <authorList>
            <person name="Hendry T.A."/>
        </authorList>
    </citation>
    <scope>NUCLEOTIDE SEQUENCE [LARGE SCALE GENOMIC DNA]</scope>
</reference>
<accession>A0A291B6J4</accession>
<evidence type="ECO:0000313" key="1">
    <source>
        <dbReference type="EMBL" id="ATF08620.1"/>
    </source>
</evidence>
<dbReference type="AlphaFoldDB" id="A0A291B6J4"/>